<feature type="region of interest" description="Disordered" evidence="6">
    <location>
        <begin position="1"/>
        <end position="52"/>
    </location>
</feature>
<comment type="caution">
    <text evidence="8">The sequence shown here is derived from an EMBL/GenBank/DDBJ whole genome shotgun (WGS) entry which is preliminary data.</text>
</comment>
<feature type="transmembrane region" description="Helical" evidence="5">
    <location>
        <begin position="78"/>
        <end position="96"/>
    </location>
</feature>
<evidence type="ECO:0000313" key="9">
    <source>
        <dbReference type="Proteomes" id="UP000238650"/>
    </source>
</evidence>
<keyword evidence="9" id="KW-1185">Reference proteome</keyword>
<keyword evidence="2 5" id="KW-0812">Transmembrane</keyword>
<comment type="subcellular location">
    <subcellularLocation>
        <location evidence="5">Cell membrane</location>
        <topology evidence="5">Multi-pass membrane protein</topology>
    </subcellularLocation>
    <subcellularLocation>
        <location evidence="1">Membrane</location>
        <topology evidence="1">Multi-pass membrane protein</topology>
    </subcellularLocation>
</comment>
<organism evidence="8 9">
    <name type="scientific">Leucobacter massiliensis</name>
    <dbReference type="NCBI Taxonomy" id="1686285"/>
    <lineage>
        <taxon>Bacteria</taxon>
        <taxon>Bacillati</taxon>
        <taxon>Actinomycetota</taxon>
        <taxon>Actinomycetes</taxon>
        <taxon>Micrococcales</taxon>
        <taxon>Microbacteriaceae</taxon>
        <taxon>Leucobacter</taxon>
    </lineage>
</organism>
<dbReference type="AlphaFoldDB" id="A0A2S9QS67"/>
<evidence type="ECO:0000256" key="2">
    <source>
        <dbReference type="ARBA" id="ARBA00022692"/>
    </source>
</evidence>
<dbReference type="InterPro" id="IPR052902">
    <property type="entry name" value="ABC-2_transporter"/>
</dbReference>
<evidence type="ECO:0000256" key="5">
    <source>
        <dbReference type="RuleBase" id="RU361157"/>
    </source>
</evidence>
<protein>
    <recommendedName>
        <fullName evidence="5">Transport permease protein</fullName>
    </recommendedName>
</protein>
<dbReference type="PANTHER" id="PTHR43027:SF1">
    <property type="entry name" value="DOXORUBICIN RESISTANCE ABC TRANSPORTER PERMEASE PROTEIN DRRC-RELATED"/>
    <property type="match status" value="1"/>
</dbReference>
<evidence type="ECO:0000256" key="3">
    <source>
        <dbReference type="ARBA" id="ARBA00022989"/>
    </source>
</evidence>
<dbReference type="OrthoDB" id="9786643at2"/>
<evidence type="ECO:0000256" key="1">
    <source>
        <dbReference type="ARBA" id="ARBA00004141"/>
    </source>
</evidence>
<accession>A0A2S9QS67</accession>
<feature type="transmembrane region" description="Helical" evidence="5">
    <location>
        <begin position="202"/>
        <end position="223"/>
    </location>
</feature>
<evidence type="ECO:0000259" key="7">
    <source>
        <dbReference type="PROSITE" id="PS51012"/>
    </source>
</evidence>
<keyword evidence="5" id="KW-1003">Cell membrane</keyword>
<dbReference type="GO" id="GO:0140359">
    <property type="term" value="F:ABC-type transporter activity"/>
    <property type="evidence" value="ECO:0007669"/>
    <property type="project" value="InterPro"/>
</dbReference>
<sequence length="322" mass="33832">MKTTATGGTEEAPAAVAAGAPGTRAGIPRPESHGGPAEPAGTRGPVRDGARGGSGILRSGLSAMRLELRGYFRTPDTVFFTFLFPVLLLGIFGAAFDSSGDVGTLPDGTGGVSMSTYYLPGLVAAGILLSGVQNLAIDIARERSEGWLRRLGGTPMSPVAYFIGKAGMTLVTALAQTALLIAFGVFVMGVELPSEPALWLRFAWLFVLGIATMTLLGVALSAVPRSSRSATAVVLPIVLVLQFISGVYLQFTMLPEWLQNIAAAFPLKWLAQGMRSVFLPEHFAAMEPGGAWDLGLVVLVLAGWLVAGLVASLLTFRWQRRS</sequence>
<reference evidence="8 9" key="1">
    <citation type="journal article" date="2017" name="New Microbes New Infect">
        <title>Genome sequence of 'Leucobacter massiliensis' sp. nov. isolated from human pharynx after travel to the 2014 Hajj.</title>
        <authorList>
            <person name="Leangapichart T."/>
            <person name="Gautret P."/>
            <person name="Nguyen T.T."/>
            <person name="Armstrong N."/>
            <person name="Rolain J.M."/>
        </authorList>
    </citation>
    <scope>NUCLEOTIDE SEQUENCE [LARGE SCALE GENOMIC DNA]</scope>
    <source>
        <strain evidence="8 9">122RC15</strain>
    </source>
</reference>
<dbReference type="InterPro" id="IPR047817">
    <property type="entry name" value="ABC2_TM_bact-type"/>
</dbReference>
<dbReference type="EMBL" id="MWZD01000012">
    <property type="protein sequence ID" value="PRI12436.1"/>
    <property type="molecule type" value="Genomic_DNA"/>
</dbReference>
<feature type="compositionally biased region" description="Low complexity" evidence="6">
    <location>
        <begin position="1"/>
        <end position="26"/>
    </location>
</feature>
<dbReference type="GO" id="GO:0005886">
    <property type="term" value="C:plasma membrane"/>
    <property type="evidence" value="ECO:0007669"/>
    <property type="project" value="UniProtKB-SubCell"/>
</dbReference>
<keyword evidence="4 5" id="KW-0472">Membrane</keyword>
<dbReference type="InterPro" id="IPR013525">
    <property type="entry name" value="ABC2_TM"/>
</dbReference>
<comment type="similarity">
    <text evidence="5">Belongs to the ABC-2 integral membrane protein family.</text>
</comment>
<evidence type="ECO:0000256" key="4">
    <source>
        <dbReference type="ARBA" id="ARBA00023136"/>
    </source>
</evidence>
<name>A0A2S9QS67_9MICO</name>
<feature type="transmembrane region" description="Helical" evidence="5">
    <location>
        <begin position="116"/>
        <end position="137"/>
    </location>
</feature>
<feature type="domain" description="ABC transmembrane type-2" evidence="7">
    <location>
        <begin position="76"/>
        <end position="319"/>
    </location>
</feature>
<keyword evidence="5" id="KW-0813">Transport</keyword>
<evidence type="ECO:0000313" key="8">
    <source>
        <dbReference type="EMBL" id="PRI12436.1"/>
    </source>
</evidence>
<dbReference type="Pfam" id="PF01061">
    <property type="entry name" value="ABC2_membrane"/>
    <property type="match status" value="1"/>
</dbReference>
<dbReference type="Proteomes" id="UP000238650">
    <property type="component" value="Unassembled WGS sequence"/>
</dbReference>
<feature type="transmembrane region" description="Helical" evidence="5">
    <location>
        <begin position="230"/>
        <end position="251"/>
    </location>
</feature>
<dbReference type="PROSITE" id="PS51012">
    <property type="entry name" value="ABC_TM2"/>
    <property type="match status" value="1"/>
</dbReference>
<dbReference type="PANTHER" id="PTHR43027">
    <property type="entry name" value="DOXORUBICIN RESISTANCE ABC TRANSPORTER PERMEASE PROTEIN DRRC-RELATED"/>
    <property type="match status" value="1"/>
</dbReference>
<gene>
    <name evidence="8" type="ORF">B4915_01855</name>
</gene>
<evidence type="ECO:0000256" key="6">
    <source>
        <dbReference type="SAM" id="MobiDB-lite"/>
    </source>
</evidence>
<feature type="transmembrane region" description="Helical" evidence="5">
    <location>
        <begin position="294"/>
        <end position="316"/>
    </location>
</feature>
<feature type="transmembrane region" description="Helical" evidence="5">
    <location>
        <begin position="158"/>
        <end position="190"/>
    </location>
</feature>
<keyword evidence="3 5" id="KW-1133">Transmembrane helix</keyword>
<proteinExistence type="inferred from homology"/>